<dbReference type="EMBL" id="RQGD01000024">
    <property type="protein sequence ID" value="TGL59358.1"/>
    <property type="molecule type" value="Genomic_DNA"/>
</dbReference>
<accession>A0A4R9K4V5</accession>
<comment type="caution">
    <text evidence="2">The sequence shown here is derived from an EMBL/GenBank/DDBJ whole genome shotgun (WGS) entry which is preliminary data.</text>
</comment>
<dbReference type="CDD" id="cd07726">
    <property type="entry name" value="ST1585-like_MBL-fold"/>
    <property type="match status" value="1"/>
</dbReference>
<dbReference type="AlphaFoldDB" id="A0A4R9K4V5"/>
<dbReference type="InterPro" id="IPR037482">
    <property type="entry name" value="ST1585_MBL-fold"/>
</dbReference>
<evidence type="ECO:0000313" key="3">
    <source>
        <dbReference type="Proteomes" id="UP000297693"/>
    </source>
</evidence>
<keyword evidence="3" id="KW-1185">Reference proteome</keyword>
<sequence>MDSIYTIDCKYAGILDVACAYLVVEGDRASFIETNTTLAVPLLLAKLEALGIPKENVDYVIITHVHLDHAGGASALLQACPNATLLAHPKAAKHMITPERLIASSMQVYGEENFKKLYGEINPIPSQRVRVMLDGETLVWGERSLKFLYTRGHANHHFCIHDSKSNSIFTGDSFGIAYPAMEKGGRFIFPTTTPTDFHSEEAIRSLGLILGTGATTAYLTHFGSIQNLEIQSQYLRKGILQCQEAIDHAKKIFPSENGSNRDKVYLFFVETVKDMISTLAEDQKVTLSENDWRLLGLDVDLNAQGLVFAMGRNF</sequence>
<organism evidence="2 3">
    <name type="scientific">Leptospira ognonensis</name>
    <dbReference type="NCBI Taxonomy" id="2484945"/>
    <lineage>
        <taxon>Bacteria</taxon>
        <taxon>Pseudomonadati</taxon>
        <taxon>Spirochaetota</taxon>
        <taxon>Spirochaetia</taxon>
        <taxon>Leptospirales</taxon>
        <taxon>Leptospiraceae</taxon>
        <taxon>Leptospira</taxon>
    </lineage>
</organism>
<evidence type="ECO:0000259" key="1">
    <source>
        <dbReference type="SMART" id="SM00849"/>
    </source>
</evidence>
<dbReference type="PANTHER" id="PTHR42951">
    <property type="entry name" value="METALLO-BETA-LACTAMASE DOMAIN-CONTAINING"/>
    <property type="match status" value="1"/>
</dbReference>
<dbReference type="PANTHER" id="PTHR42951:SF22">
    <property type="entry name" value="METALLO BETA-LACTAMASE SUPERFAMILY LIPOPROTEIN"/>
    <property type="match status" value="1"/>
</dbReference>
<dbReference type="OrthoDB" id="9761531at2"/>
<dbReference type="Pfam" id="PF00753">
    <property type="entry name" value="Lactamase_B"/>
    <property type="match status" value="1"/>
</dbReference>
<evidence type="ECO:0000313" key="2">
    <source>
        <dbReference type="EMBL" id="TGL59358.1"/>
    </source>
</evidence>
<keyword evidence="2" id="KW-0378">Hydrolase</keyword>
<dbReference type="SMART" id="SM00849">
    <property type="entry name" value="Lactamase_B"/>
    <property type="match status" value="1"/>
</dbReference>
<protein>
    <submittedName>
        <fullName evidence="2">MBL fold metallo-hydrolase</fullName>
    </submittedName>
</protein>
<dbReference type="GO" id="GO:0016787">
    <property type="term" value="F:hydrolase activity"/>
    <property type="evidence" value="ECO:0007669"/>
    <property type="project" value="UniProtKB-KW"/>
</dbReference>
<dbReference type="InterPro" id="IPR001279">
    <property type="entry name" value="Metallo-B-lactamas"/>
</dbReference>
<dbReference type="SUPFAM" id="SSF56281">
    <property type="entry name" value="Metallo-hydrolase/oxidoreductase"/>
    <property type="match status" value="1"/>
</dbReference>
<reference evidence="2" key="1">
    <citation type="journal article" date="2019" name="PLoS Negl. Trop. Dis.">
        <title>Revisiting the worldwide diversity of Leptospira species in the environment.</title>
        <authorList>
            <person name="Vincent A.T."/>
            <person name="Schiettekatte O."/>
            <person name="Bourhy P."/>
            <person name="Veyrier F.J."/>
            <person name="Picardeau M."/>
        </authorList>
    </citation>
    <scope>NUCLEOTIDE SEQUENCE [LARGE SCALE GENOMIC DNA]</scope>
    <source>
        <strain evidence="2">201702476</strain>
    </source>
</reference>
<dbReference type="InterPro" id="IPR050855">
    <property type="entry name" value="NDM-1-like"/>
</dbReference>
<dbReference type="RefSeq" id="WP_135623546.1">
    <property type="nucleotide sequence ID" value="NZ_RQGD01000024.1"/>
</dbReference>
<proteinExistence type="predicted"/>
<name>A0A4R9K4V5_9LEPT</name>
<dbReference type="InterPro" id="IPR036866">
    <property type="entry name" value="RibonucZ/Hydroxyglut_hydro"/>
</dbReference>
<feature type="domain" description="Metallo-beta-lactamase" evidence="1">
    <location>
        <begin position="1"/>
        <end position="221"/>
    </location>
</feature>
<dbReference type="Proteomes" id="UP000297693">
    <property type="component" value="Unassembled WGS sequence"/>
</dbReference>
<dbReference type="Gene3D" id="3.60.15.10">
    <property type="entry name" value="Ribonuclease Z/Hydroxyacylglutathione hydrolase-like"/>
    <property type="match status" value="1"/>
</dbReference>
<gene>
    <name evidence="2" type="ORF">EHQ58_08925</name>
</gene>